<dbReference type="OrthoDB" id="419711at2759"/>
<evidence type="ECO:0000313" key="2">
    <source>
        <dbReference type="Proteomes" id="UP001165740"/>
    </source>
</evidence>
<feature type="transmembrane region" description="Helical" evidence="1">
    <location>
        <begin position="57"/>
        <end position="77"/>
    </location>
</feature>
<name>A0A9W3AAC5_BIOGL</name>
<dbReference type="PANTHER" id="PTHR12242:SF1">
    <property type="entry name" value="MYND-TYPE DOMAIN-CONTAINING PROTEIN"/>
    <property type="match status" value="1"/>
</dbReference>
<dbReference type="OMA" id="YATNWAF"/>
<accession>A0A9W3AAC5</accession>
<dbReference type="PANTHER" id="PTHR12242">
    <property type="entry name" value="OS02G0130600 PROTEIN-RELATED"/>
    <property type="match status" value="1"/>
</dbReference>
<dbReference type="GeneID" id="106053083"/>
<feature type="transmembrane region" description="Helical" evidence="1">
    <location>
        <begin position="213"/>
        <end position="235"/>
    </location>
</feature>
<gene>
    <name evidence="3 4" type="primary">LOC106053083</name>
</gene>
<sequence>MEDDSKEVREMREEDDRNTKCMNWCFTEFDSDSIGLDYDRPSDFVTSQWPIRQKVYIIYRVLAGVFLLVWASGDMAYETIEFYQGQLWRWFVFASNWGFLLLALTSVYQAVTSVLYEYKTYWIMDPIYIRATPLVLKIQWMLFNISSNAALVVTTAYWAFIAFVSNAHNFKVMMGDMNDIRPLLTSDMSRLKHTANTIYVLADILIGATPIRIYHMFFTVFAGSLYVVFNALYFINNGSLILKTDDSTKGHRGYYFMNWSQPVEAICTAVLGMMLCMVSQLCLHGLYHLRTYFHRRCFPEGSGTDSELQNIIASSPSYNTLRESYGEKVVPDKLR</sequence>
<keyword evidence="2" id="KW-1185">Reference proteome</keyword>
<feature type="transmembrane region" description="Helical" evidence="1">
    <location>
        <begin position="149"/>
        <end position="167"/>
    </location>
</feature>
<dbReference type="InterPro" id="IPR049352">
    <property type="entry name" value="Rost"/>
</dbReference>
<feature type="transmembrane region" description="Helical" evidence="1">
    <location>
        <begin position="97"/>
        <end position="115"/>
    </location>
</feature>
<keyword evidence="1" id="KW-0812">Transmembrane</keyword>
<dbReference type="RefSeq" id="XP_055884150.1">
    <property type="nucleotide sequence ID" value="XM_056028175.1"/>
</dbReference>
<reference evidence="3 4" key="1">
    <citation type="submission" date="2025-04" db="UniProtKB">
        <authorList>
            <consortium name="RefSeq"/>
        </authorList>
    </citation>
    <scope>IDENTIFICATION</scope>
</reference>
<dbReference type="Proteomes" id="UP001165740">
    <property type="component" value="Chromosome 4"/>
</dbReference>
<dbReference type="RefSeq" id="XP_055884151.1">
    <property type="nucleotide sequence ID" value="XM_056028176.1"/>
</dbReference>
<proteinExistence type="predicted"/>
<feature type="transmembrane region" description="Helical" evidence="1">
    <location>
        <begin position="263"/>
        <end position="286"/>
    </location>
</feature>
<evidence type="ECO:0000313" key="3">
    <source>
        <dbReference type="RefSeq" id="XP_055884150.1"/>
    </source>
</evidence>
<keyword evidence="1" id="KW-0472">Membrane</keyword>
<dbReference type="Pfam" id="PF21534">
    <property type="entry name" value="Rost"/>
    <property type="match status" value="1"/>
</dbReference>
<dbReference type="GO" id="GO:0016020">
    <property type="term" value="C:membrane"/>
    <property type="evidence" value="ECO:0007669"/>
    <property type="project" value="TreeGrafter"/>
</dbReference>
<organism evidence="2 4">
    <name type="scientific">Biomphalaria glabrata</name>
    <name type="common">Bloodfluke planorb</name>
    <name type="synonym">Freshwater snail</name>
    <dbReference type="NCBI Taxonomy" id="6526"/>
    <lineage>
        <taxon>Eukaryota</taxon>
        <taxon>Metazoa</taxon>
        <taxon>Spiralia</taxon>
        <taxon>Lophotrochozoa</taxon>
        <taxon>Mollusca</taxon>
        <taxon>Gastropoda</taxon>
        <taxon>Heterobranchia</taxon>
        <taxon>Euthyneura</taxon>
        <taxon>Panpulmonata</taxon>
        <taxon>Hygrophila</taxon>
        <taxon>Lymnaeoidea</taxon>
        <taxon>Planorbidae</taxon>
        <taxon>Biomphalaria</taxon>
    </lineage>
</organism>
<keyword evidence="1" id="KW-1133">Transmembrane helix</keyword>
<dbReference type="AlphaFoldDB" id="A0A9W3AAC5"/>
<protein>
    <submittedName>
        <fullName evidence="3 4">Protein rolling stone-like isoform X1</fullName>
    </submittedName>
</protein>
<evidence type="ECO:0000256" key="1">
    <source>
        <dbReference type="SAM" id="Phobius"/>
    </source>
</evidence>
<evidence type="ECO:0000313" key="4">
    <source>
        <dbReference type="RefSeq" id="XP_055884151.1"/>
    </source>
</evidence>